<dbReference type="PANTHER" id="PTHR43347:SF3">
    <property type="entry name" value="ACYL-COA SYNTHETASE SHORT-CHAIN FAMILY MEMBER 3, MITOCHONDRIAL"/>
    <property type="match status" value="1"/>
</dbReference>
<proteinExistence type="inferred from homology"/>
<dbReference type="Pfam" id="PF16177">
    <property type="entry name" value="ACAS_N"/>
    <property type="match status" value="1"/>
</dbReference>
<dbReference type="Pfam" id="PF00501">
    <property type="entry name" value="AMP-binding"/>
    <property type="match status" value="1"/>
</dbReference>
<dbReference type="GO" id="GO:0003987">
    <property type="term" value="F:acetate-CoA ligase activity"/>
    <property type="evidence" value="ECO:0007669"/>
    <property type="project" value="UniProtKB-EC"/>
</dbReference>
<dbReference type="InterPro" id="IPR045851">
    <property type="entry name" value="AMP-bd_C_sf"/>
</dbReference>
<dbReference type="InterPro" id="IPR000873">
    <property type="entry name" value="AMP-dep_synth/lig_dom"/>
</dbReference>
<reference evidence="6" key="1">
    <citation type="submission" date="2019-11" db="EMBL/GenBank/DDBJ databases">
        <title>The complete genome sequence of Saccharopolyspora sp. E2A.</title>
        <authorList>
            <person name="Zhang G."/>
        </authorList>
    </citation>
    <scope>NUCLEOTIDE SEQUENCE [LARGE SCALE GENOMIC DNA]</scope>
    <source>
        <strain evidence="6">E2A</strain>
    </source>
</reference>
<dbReference type="RefSeq" id="WP_154076441.1">
    <property type="nucleotide sequence ID" value="NZ_CP045929.1"/>
</dbReference>
<dbReference type="FunFam" id="3.40.50.12780:FF:000011">
    <property type="entry name" value="Acetyl-coenzyme A synthetase 2-like, mitochondrial"/>
    <property type="match status" value="1"/>
</dbReference>
<dbReference type="InterPro" id="IPR042099">
    <property type="entry name" value="ANL_N_sf"/>
</dbReference>
<protein>
    <submittedName>
        <fullName evidence="5">Acetate--CoA ligase</fullName>
        <ecNumber evidence="5">6.2.1.1</ecNumber>
    </submittedName>
</protein>
<dbReference type="Gene3D" id="3.30.300.30">
    <property type="match status" value="1"/>
</dbReference>
<dbReference type="PROSITE" id="PS00455">
    <property type="entry name" value="AMP_BINDING"/>
    <property type="match status" value="1"/>
</dbReference>
<dbReference type="NCBIfam" id="NF001208">
    <property type="entry name" value="PRK00174.1"/>
    <property type="match status" value="1"/>
</dbReference>
<feature type="domain" description="Acetyl-coenzyme A synthetase N-terminal" evidence="4">
    <location>
        <begin position="4"/>
        <end position="58"/>
    </location>
</feature>
<evidence type="ECO:0000313" key="5">
    <source>
        <dbReference type="EMBL" id="QGK69848.1"/>
    </source>
</evidence>
<evidence type="ECO:0000259" key="2">
    <source>
        <dbReference type="Pfam" id="PF00501"/>
    </source>
</evidence>
<dbReference type="GO" id="GO:0050218">
    <property type="term" value="F:propionate-CoA ligase activity"/>
    <property type="evidence" value="ECO:0007669"/>
    <property type="project" value="TreeGrafter"/>
</dbReference>
<dbReference type="Pfam" id="PF13193">
    <property type="entry name" value="AMP-binding_C"/>
    <property type="match status" value="1"/>
</dbReference>
<dbReference type="KEGG" id="sace:GIY23_10245"/>
<evidence type="ECO:0000313" key="6">
    <source>
        <dbReference type="Proteomes" id="UP000371041"/>
    </source>
</evidence>
<dbReference type="Proteomes" id="UP000371041">
    <property type="component" value="Chromosome"/>
</dbReference>
<evidence type="ECO:0000256" key="1">
    <source>
        <dbReference type="ARBA" id="ARBA00006432"/>
    </source>
</evidence>
<name>A0A5Q3Q5H1_9PSEU</name>
<dbReference type="InterPro" id="IPR032387">
    <property type="entry name" value="ACAS_N"/>
</dbReference>
<keyword evidence="6" id="KW-1185">Reference proteome</keyword>
<dbReference type="SUPFAM" id="SSF56801">
    <property type="entry name" value="Acetyl-CoA synthetase-like"/>
    <property type="match status" value="1"/>
</dbReference>
<dbReference type="EMBL" id="CP045929">
    <property type="protein sequence ID" value="QGK69848.1"/>
    <property type="molecule type" value="Genomic_DNA"/>
</dbReference>
<evidence type="ECO:0000259" key="3">
    <source>
        <dbReference type="Pfam" id="PF13193"/>
    </source>
</evidence>
<sequence length="624" mass="67711">MSTYAEQYRRSIDDREGFWLAAAEALDWDRTPTRALDDSDAPFYRWFPDGMLNTCFNAVDRHVRDGRGEQEALIWDSAMTGSVQRWTYRQLQDRVARFAGVLRDQGVSTGDRVVIYMPMVPEAVVAMLGCARIGAIHSVVFGGFAPKELAARIDDAEPVAVVAASCGLEPNRVVEYKPIVDEALRLSTHQPQGVIVLQRDQAVAELGPGDVDWATAMETAKAAECVPVAATHPLYVLYTSGTTGKPKGVVRDNGGHAVALRWSIGNIYDIGPGDVFWTASDVGWVVGHSYIVYAPLLAGATTVMYEGKPVGTPDAGAFWRVAADHGVKSLFTAPTAFRAIKRVDPDATKLADHDVSSLQTLFLAGERLDPETYQWAVDTLRIPVIDHWWQTETGWPICANLRGLEPMPVKPGSPTVPAPGYQVEVLDQSGHPVAAGHEGAICLKLPLPPGNLTTLWGDDERFRESYLSRYPGYYRTGDSGHLDEDGYLFVMGRTDDVINVAGHRLSTGSMEAVLAGHPAVAECAVIGVHDELKGQVPRGFVVLKSGVDTDPDVLQDELVAAVRDQIGPVAALNRVDVVAGLPKTRSGKILRKSMREIADSGDTVVPSTIEDPDILDTLRATLRA</sequence>
<dbReference type="PANTHER" id="PTHR43347">
    <property type="entry name" value="ACYL-COA SYNTHETASE"/>
    <property type="match status" value="1"/>
</dbReference>
<accession>A0A5Q3Q5H1</accession>
<gene>
    <name evidence="5" type="ORF">GIY23_10245</name>
</gene>
<dbReference type="AlphaFoldDB" id="A0A5Q3Q5H1"/>
<dbReference type="InterPro" id="IPR020845">
    <property type="entry name" value="AMP-binding_CS"/>
</dbReference>
<feature type="domain" description="AMP-binding enzyme C-terminal" evidence="3">
    <location>
        <begin position="510"/>
        <end position="588"/>
    </location>
</feature>
<dbReference type="GO" id="GO:0070013">
    <property type="term" value="C:intracellular organelle lumen"/>
    <property type="evidence" value="ECO:0007669"/>
    <property type="project" value="UniProtKB-ARBA"/>
</dbReference>
<comment type="similarity">
    <text evidence="1">Belongs to the ATP-dependent AMP-binding enzyme family.</text>
</comment>
<feature type="domain" description="AMP-dependent synthetase/ligase" evidence="2">
    <location>
        <begin position="67"/>
        <end position="444"/>
    </location>
</feature>
<organism evidence="5 6">
    <name type="scientific">Allosaccharopolyspora coralli</name>
    <dbReference type="NCBI Taxonomy" id="2665642"/>
    <lineage>
        <taxon>Bacteria</taxon>
        <taxon>Bacillati</taxon>
        <taxon>Actinomycetota</taxon>
        <taxon>Actinomycetes</taxon>
        <taxon>Pseudonocardiales</taxon>
        <taxon>Pseudonocardiaceae</taxon>
        <taxon>Allosaccharopolyspora</taxon>
    </lineage>
</organism>
<dbReference type="Gene3D" id="3.40.50.12780">
    <property type="entry name" value="N-terminal domain of ligase-like"/>
    <property type="match status" value="1"/>
</dbReference>
<dbReference type="CDD" id="cd05967">
    <property type="entry name" value="PrpE"/>
    <property type="match status" value="1"/>
</dbReference>
<dbReference type="InterPro" id="IPR025110">
    <property type="entry name" value="AMP-bd_C"/>
</dbReference>
<dbReference type="EC" id="6.2.1.1" evidence="5"/>
<keyword evidence="5" id="KW-0436">Ligase</keyword>
<evidence type="ECO:0000259" key="4">
    <source>
        <dbReference type="Pfam" id="PF16177"/>
    </source>
</evidence>